<keyword evidence="5" id="KW-1185">Reference proteome</keyword>
<feature type="domain" description="RRM" evidence="3">
    <location>
        <begin position="81"/>
        <end position="163"/>
    </location>
</feature>
<protein>
    <recommendedName>
        <fullName evidence="3">RRM domain-containing protein</fullName>
    </recommendedName>
</protein>
<feature type="compositionally biased region" description="Acidic residues" evidence="2">
    <location>
        <begin position="10"/>
        <end position="35"/>
    </location>
</feature>
<gene>
    <name evidence="4" type="ORF">AKO1_007735</name>
</gene>
<dbReference type="InterPro" id="IPR035979">
    <property type="entry name" value="RBD_domain_sf"/>
</dbReference>
<evidence type="ECO:0000259" key="3">
    <source>
        <dbReference type="PROSITE" id="PS50102"/>
    </source>
</evidence>
<accession>A0AAW2YRF3</accession>
<proteinExistence type="predicted"/>
<dbReference type="PANTHER" id="PTHR12311:SF7">
    <property type="entry name" value="ACTIVATOR OF BASAL TRANSCRIPTION 1"/>
    <property type="match status" value="1"/>
</dbReference>
<dbReference type="Proteomes" id="UP001431209">
    <property type="component" value="Unassembled WGS sequence"/>
</dbReference>
<evidence type="ECO:0000313" key="5">
    <source>
        <dbReference type="Proteomes" id="UP001431209"/>
    </source>
</evidence>
<dbReference type="GO" id="GO:0000447">
    <property type="term" value="P:endonucleolytic cleavage in ITS1 to separate SSU-rRNA from 5.8S rRNA and LSU-rRNA from tricistronic rRNA transcript (SSU-rRNA, 5.8S rRNA, LSU-rRNA)"/>
    <property type="evidence" value="ECO:0007669"/>
    <property type="project" value="TreeGrafter"/>
</dbReference>
<dbReference type="PANTHER" id="PTHR12311">
    <property type="entry name" value="ACTIVATOR OF BASAL TRANSCRIPTION 1"/>
    <property type="match status" value="1"/>
</dbReference>
<dbReference type="SUPFAM" id="SSF54928">
    <property type="entry name" value="RNA-binding domain, RBD"/>
    <property type="match status" value="1"/>
</dbReference>
<reference evidence="4 5" key="1">
    <citation type="submission" date="2024-03" db="EMBL/GenBank/DDBJ databases">
        <title>The Acrasis kona genome and developmental transcriptomes reveal deep origins of eukaryotic multicellular pathways.</title>
        <authorList>
            <person name="Sheikh S."/>
            <person name="Fu C.-J."/>
            <person name="Brown M.W."/>
            <person name="Baldauf S.L."/>
        </authorList>
    </citation>
    <scope>NUCLEOTIDE SEQUENCE [LARGE SCALE GENOMIC DNA]</scope>
    <source>
        <strain evidence="4 5">ATCC MYA-3509</strain>
    </source>
</reference>
<evidence type="ECO:0000256" key="2">
    <source>
        <dbReference type="SAM" id="MobiDB-lite"/>
    </source>
</evidence>
<name>A0AAW2YRF3_9EUKA</name>
<organism evidence="4 5">
    <name type="scientific">Acrasis kona</name>
    <dbReference type="NCBI Taxonomy" id="1008807"/>
    <lineage>
        <taxon>Eukaryota</taxon>
        <taxon>Discoba</taxon>
        <taxon>Heterolobosea</taxon>
        <taxon>Tetramitia</taxon>
        <taxon>Eutetramitia</taxon>
        <taxon>Acrasidae</taxon>
        <taxon>Acrasis</taxon>
    </lineage>
</organism>
<dbReference type="InterPro" id="IPR000504">
    <property type="entry name" value="RRM_dom"/>
</dbReference>
<dbReference type="AlphaFoldDB" id="A0AAW2YRF3"/>
<keyword evidence="1" id="KW-0694">RNA-binding</keyword>
<dbReference type="Gene3D" id="3.30.70.330">
    <property type="match status" value="1"/>
</dbReference>
<sequence length="252" mass="29923">MSGFAVTEDINSDDDYELNDDVESDESQNESDDEDVQRKRIKPIKDDEESTELKPAKAFKPLDYNKMRSEQNLKGVIFVTKPLDVGLIERFSNEKAMQRFLQEYGEISRVKASYEVRNRRRYLSGFYVEFEKKSIAKRVALSLNGNPLSRHDSRTMNVKYIPDFNWNSIGELEERSKMITKMRRVEAEKELRNVQKFKKQTKWSNAINERKNNNKTDDNKKYPKLEKVSFTQKKFKRYNKDQNAHMNFLNIF</sequence>
<feature type="compositionally biased region" description="Basic and acidic residues" evidence="2">
    <location>
        <begin position="208"/>
        <end position="221"/>
    </location>
</feature>
<dbReference type="InterPro" id="IPR039119">
    <property type="entry name" value="ABT1/Esf2"/>
</dbReference>
<dbReference type="GO" id="GO:0000480">
    <property type="term" value="P:endonucleolytic cleavage in 5'-ETS of tricistronic rRNA transcript (SSU-rRNA, 5.8S rRNA, LSU-rRNA)"/>
    <property type="evidence" value="ECO:0007669"/>
    <property type="project" value="TreeGrafter"/>
</dbReference>
<dbReference type="GO" id="GO:0034462">
    <property type="term" value="P:small-subunit processome assembly"/>
    <property type="evidence" value="ECO:0007669"/>
    <property type="project" value="TreeGrafter"/>
</dbReference>
<feature type="region of interest" description="Disordered" evidence="2">
    <location>
        <begin position="1"/>
        <end position="53"/>
    </location>
</feature>
<dbReference type="EMBL" id="JAOPGA020000576">
    <property type="protein sequence ID" value="KAL0479533.1"/>
    <property type="molecule type" value="Genomic_DNA"/>
</dbReference>
<evidence type="ECO:0000256" key="1">
    <source>
        <dbReference type="PROSITE-ProRule" id="PRU00176"/>
    </source>
</evidence>
<evidence type="ECO:0000313" key="4">
    <source>
        <dbReference type="EMBL" id="KAL0479533.1"/>
    </source>
</evidence>
<comment type="caution">
    <text evidence="4">The sequence shown here is derived from an EMBL/GenBank/DDBJ whole genome shotgun (WGS) entry which is preliminary data.</text>
</comment>
<dbReference type="GO" id="GO:0005730">
    <property type="term" value="C:nucleolus"/>
    <property type="evidence" value="ECO:0007669"/>
    <property type="project" value="TreeGrafter"/>
</dbReference>
<dbReference type="PROSITE" id="PS50102">
    <property type="entry name" value="RRM"/>
    <property type="match status" value="1"/>
</dbReference>
<dbReference type="GO" id="GO:0003723">
    <property type="term" value="F:RNA binding"/>
    <property type="evidence" value="ECO:0007669"/>
    <property type="project" value="UniProtKB-UniRule"/>
</dbReference>
<dbReference type="InterPro" id="IPR012677">
    <property type="entry name" value="Nucleotide-bd_a/b_plait_sf"/>
</dbReference>
<feature type="region of interest" description="Disordered" evidence="2">
    <location>
        <begin position="202"/>
        <end position="221"/>
    </location>
</feature>
<dbReference type="GO" id="GO:0000472">
    <property type="term" value="P:endonucleolytic cleavage to generate mature 5'-end of SSU-rRNA from (SSU-rRNA, 5.8S rRNA, LSU-rRNA)"/>
    <property type="evidence" value="ECO:0007669"/>
    <property type="project" value="TreeGrafter"/>
</dbReference>